<keyword evidence="2" id="KW-0805">Transcription regulation</keyword>
<feature type="domain" description="DDT" evidence="7">
    <location>
        <begin position="589"/>
        <end position="654"/>
    </location>
</feature>
<keyword evidence="5" id="KW-0175">Coiled coil</keyword>
<evidence type="ECO:0000313" key="9">
    <source>
        <dbReference type="Proteomes" id="UP000323506"/>
    </source>
</evidence>
<dbReference type="PROSITE" id="PS50827">
    <property type="entry name" value="DDT"/>
    <property type="match status" value="1"/>
</dbReference>
<feature type="region of interest" description="Disordered" evidence="6">
    <location>
        <begin position="486"/>
        <end position="515"/>
    </location>
</feature>
<proteinExistence type="predicted"/>
<protein>
    <recommendedName>
        <fullName evidence="7">DDT domain-containing protein</fullName>
    </recommendedName>
</protein>
<dbReference type="Proteomes" id="UP000323506">
    <property type="component" value="Chromosome A07"/>
</dbReference>
<feature type="compositionally biased region" description="Basic and acidic residues" evidence="6">
    <location>
        <begin position="406"/>
        <end position="416"/>
    </location>
</feature>
<comment type="subcellular location">
    <subcellularLocation>
        <location evidence="1">Nucleus</location>
    </subcellularLocation>
</comment>
<dbReference type="EMBL" id="CM017694">
    <property type="protein sequence ID" value="TYH09291.1"/>
    <property type="molecule type" value="Genomic_DNA"/>
</dbReference>
<evidence type="ECO:0000256" key="6">
    <source>
        <dbReference type="SAM" id="MobiDB-lite"/>
    </source>
</evidence>
<dbReference type="SMART" id="SM00571">
    <property type="entry name" value="DDT"/>
    <property type="match status" value="1"/>
</dbReference>
<reference evidence="8 9" key="1">
    <citation type="submission" date="2019-06" db="EMBL/GenBank/DDBJ databases">
        <title>WGS assembly of Gossypium darwinii.</title>
        <authorList>
            <person name="Chen Z.J."/>
            <person name="Sreedasyam A."/>
            <person name="Ando A."/>
            <person name="Song Q."/>
            <person name="De L."/>
            <person name="Hulse-Kemp A."/>
            <person name="Ding M."/>
            <person name="Ye W."/>
            <person name="Kirkbride R."/>
            <person name="Jenkins J."/>
            <person name="Plott C."/>
            <person name="Lovell J."/>
            <person name="Lin Y.-M."/>
            <person name="Vaughn R."/>
            <person name="Liu B."/>
            <person name="Li W."/>
            <person name="Simpson S."/>
            <person name="Scheffler B."/>
            <person name="Saski C."/>
            <person name="Grover C."/>
            <person name="Hu G."/>
            <person name="Conover J."/>
            <person name="Carlson J."/>
            <person name="Shu S."/>
            <person name="Boston L."/>
            <person name="Williams M."/>
            <person name="Peterson D."/>
            <person name="Mcgee K."/>
            <person name="Jones D."/>
            <person name="Wendel J."/>
            <person name="Stelly D."/>
            <person name="Grimwood J."/>
            <person name="Schmutz J."/>
        </authorList>
    </citation>
    <scope>NUCLEOTIDE SEQUENCE [LARGE SCALE GENOMIC DNA]</scope>
    <source>
        <strain evidence="8">1808015.09</strain>
    </source>
</reference>
<dbReference type="PANTHER" id="PTHR36748">
    <property type="entry name" value="MENTAL RETARDATION GTPASE ACTIVATING PROTEIN"/>
    <property type="match status" value="1"/>
</dbReference>
<evidence type="ECO:0000256" key="2">
    <source>
        <dbReference type="ARBA" id="ARBA00023015"/>
    </source>
</evidence>
<evidence type="ECO:0000256" key="5">
    <source>
        <dbReference type="SAM" id="Coils"/>
    </source>
</evidence>
<evidence type="ECO:0000313" key="8">
    <source>
        <dbReference type="EMBL" id="TYH09291.1"/>
    </source>
</evidence>
<dbReference type="Pfam" id="PF10497">
    <property type="entry name" value="zf-4CXXC_R1"/>
    <property type="match status" value="1"/>
</dbReference>
<dbReference type="AlphaFoldDB" id="A0A5D2FU39"/>
<dbReference type="PANTHER" id="PTHR36748:SF3">
    <property type="entry name" value="MENTAL RETARDATION GTPASE ACTIVATING PROTEIN"/>
    <property type="match status" value="1"/>
</dbReference>
<keyword evidence="4" id="KW-0539">Nucleus</keyword>
<accession>A0A5D2FU39</accession>
<dbReference type="InterPro" id="IPR018866">
    <property type="entry name" value="Znf-4CXXC_R1"/>
</dbReference>
<sequence>MASAMEQSSCSSRRYDEPDFSLREWGVKARVSRENTASRRYSASYIRSFREDSRSFRSNITIYSTASSPGYCLKDEIDPSTYSFTTALKALQARTMYSSWECLSPEGFALNSKWNEAEKYICNPLSGEVPMECLSAKTLSGRSFRNLTNRITMSAPLVYSHSSCHIQRKSSRTVSQDIDQFPERKAVSLTRDVGIQSTPPDLSSGSLSPASTPPILERALKRCGTATGDSTDSNTKSKANEQCRQKTMDFLAPCKNLKKDKQCSIKYCHKCLLNRYGEKAEEVALLIDWKCPKCRDICNCSCCMKKKGHNPTGILVHMAKKTGFSSVQELLQAKGPENFGYEKFIKDTGVLSNKQAKEFMATSPKMLGKENSFDGDCDSKVGSENLTLFPDEKKSKKMKREELKELCNGNGDHDLSLNKTGLKKPKTLKESSKKTVKGNYCLSDDKNLNKEVQIGDHSGLSKGQEVKCAKNKKGDLNGAKALEDISKKRESVTSDEESRKKLKSKQKSVAAEKNLNRQVIETNTVSPVKKKKCGVKSGDSGGSNGCKNDNSSGKLQSVIKPCRGKKLDLDVQLPEGSSLITVTGIDLPPKDVGHALQFLEFCAAFGAVLDMKKGQAESVIREIIRGRGRCRLQYSPVVQIHVQLLSLIQKDMGKKFPPFKASDNGSWFRALGQCVYESQCALREVSSDLYDGGVDAYNVLDSSIKLKLLNILCDEALCTITLRNWIDKQNSEFVDSEKEAKEKILVARDKEKQLRQKMQDEVAKAIIEKSGASLSVSEHEVLVRQIKREVIQVHEDVCQAIRMLPRKRQRSDAVRTAPIILDVSGRAFWKLRGYTSENYILLQDIGTLDPVAPSEKWFVYDVEQKPDVEKYISSIRTERVKIQKVKDRLPTAIVGENLKHA</sequence>
<gene>
    <name evidence="8" type="ORF">ES288_A07G083200v1</name>
</gene>
<keyword evidence="9" id="KW-1185">Reference proteome</keyword>
<dbReference type="GO" id="GO:0005634">
    <property type="term" value="C:nucleus"/>
    <property type="evidence" value="ECO:0007669"/>
    <property type="project" value="UniProtKB-SubCell"/>
</dbReference>
<feature type="region of interest" description="Disordered" evidence="6">
    <location>
        <begin position="532"/>
        <end position="552"/>
    </location>
</feature>
<dbReference type="InterPro" id="IPR018501">
    <property type="entry name" value="DDT_dom"/>
</dbReference>
<organism evidence="8 9">
    <name type="scientific">Gossypium darwinii</name>
    <name type="common">Darwin's cotton</name>
    <name type="synonym">Gossypium barbadense var. darwinii</name>
    <dbReference type="NCBI Taxonomy" id="34276"/>
    <lineage>
        <taxon>Eukaryota</taxon>
        <taxon>Viridiplantae</taxon>
        <taxon>Streptophyta</taxon>
        <taxon>Embryophyta</taxon>
        <taxon>Tracheophyta</taxon>
        <taxon>Spermatophyta</taxon>
        <taxon>Magnoliopsida</taxon>
        <taxon>eudicotyledons</taxon>
        <taxon>Gunneridae</taxon>
        <taxon>Pentapetalae</taxon>
        <taxon>rosids</taxon>
        <taxon>malvids</taxon>
        <taxon>Malvales</taxon>
        <taxon>Malvaceae</taxon>
        <taxon>Malvoideae</taxon>
        <taxon>Gossypium</taxon>
    </lineage>
</organism>
<feature type="coiled-coil region" evidence="5">
    <location>
        <begin position="737"/>
        <end position="768"/>
    </location>
</feature>
<evidence type="ECO:0000259" key="7">
    <source>
        <dbReference type="PROSITE" id="PS50827"/>
    </source>
</evidence>
<evidence type="ECO:0000256" key="3">
    <source>
        <dbReference type="ARBA" id="ARBA00023163"/>
    </source>
</evidence>
<feature type="compositionally biased region" description="Basic and acidic residues" evidence="6">
    <location>
        <begin position="486"/>
        <end position="499"/>
    </location>
</feature>
<keyword evidence="3" id="KW-0804">Transcription</keyword>
<evidence type="ECO:0000256" key="4">
    <source>
        <dbReference type="ARBA" id="ARBA00023242"/>
    </source>
</evidence>
<name>A0A5D2FU39_GOSDA</name>
<feature type="region of interest" description="Disordered" evidence="6">
    <location>
        <begin position="406"/>
        <end position="434"/>
    </location>
</feature>
<evidence type="ECO:0000256" key="1">
    <source>
        <dbReference type="ARBA" id="ARBA00004123"/>
    </source>
</evidence>